<evidence type="ECO:0000256" key="18">
    <source>
        <dbReference type="PIRSR" id="PIRSR600829-4"/>
    </source>
</evidence>
<dbReference type="InterPro" id="IPR000829">
    <property type="entry name" value="DAGK"/>
</dbReference>
<keyword evidence="10 19" id="KW-1133">Transmembrane helix</keyword>
<keyword evidence="6 19" id="KW-0812">Transmembrane</keyword>
<feature type="transmembrane region" description="Helical" evidence="19">
    <location>
        <begin position="94"/>
        <end position="119"/>
    </location>
</feature>
<evidence type="ECO:0008006" key="22">
    <source>
        <dbReference type="Google" id="ProtNLM"/>
    </source>
</evidence>
<keyword evidence="9 17" id="KW-0067">ATP-binding</keyword>
<feature type="transmembrane region" description="Helical" evidence="19">
    <location>
        <begin position="29"/>
        <end position="47"/>
    </location>
</feature>
<dbReference type="GO" id="GO:0016301">
    <property type="term" value="F:kinase activity"/>
    <property type="evidence" value="ECO:0007669"/>
    <property type="project" value="UniProtKB-KW"/>
</dbReference>
<evidence type="ECO:0000256" key="6">
    <source>
        <dbReference type="ARBA" id="ARBA00022692"/>
    </source>
</evidence>
<accession>A0A0P6XRN7</accession>
<dbReference type="InterPro" id="IPR033717">
    <property type="entry name" value="UDPK"/>
</dbReference>
<evidence type="ECO:0000313" key="20">
    <source>
        <dbReference type="EMBL" id="KPL83125.1"/>
    </source>
</evidence>
<evidence type="ECO:0000256" key="13">
    <source>
        <dbReference type="ARBA" id="ARBA00023209"/>
    </source>
</evidence>
<evidence type="ECO:0000256" key="19">
    <source>
        <dbReference type="SAM" id="Phobius"/>
    </source>
</evidence>
<dbReference type="GO" id="GO:0008654">
    <property type="term" value="P:phospholipid biosynthetic process"/>
    <property type="evidence" value="ECO:0007669"/>
    <property type="project" value="UniProtKB-KW"/>
</dbReference>
<keyword evidence="13" id="KW-0594">Phospholipid biosynthesis</keyword>
<evidence type="ECO:0000256" key="8">
    <source>
        <dbReference type="ARBA" id="ARBA00022777"/>
    </source>
</evidence>
<keyword evidence="3" id="KW-1003">Cell membrane</keyword>
<feature type="binding site" evidence="17">
    <location>
        <begin position="92"/>
        <end position="93"/>
    </location>
    <ligand>
        <name>ATP</name>
        <dbReference type="ChEBI" id="CHEBI:30616"/>
    </ligand>
</feature>
<keyword evidence="8" id="KW-0418">Kinase</keyword>
<gene>
    <name evidence="20" type="ORF">SE15_07590</name>
</gene>
<dbReference type="Gene3D" id="1.10.287.3610">
    <property type="match status" value="1"/>
</dbReference>
<keyword evidence="11" id="KW-0443">Lipid metabolism</keyword>
<evidence type="ECO:0000256" key="10">
    <source>
        <dbReference type="ARBA" id="ARBA00022989"/>
    </source>
</evidence>
<name>A0A0P6XRN7_9CHLR</name>
<comment type="similarity">
    <text evidence="2">Belongs to the bacterial diacylglycerol kinase family.</text>
</comment>
<evidence type="ECO:0000256" key="14">
    <source>
        <dbReference type="ARBA" id="ARBA00023264"/>
    </source>
</evidence>
<keyword evidence="5" id="KW-0808">Transferase</keyword>
<protein>
    <recommendedName>
        <fullName evidence="22">Diacylglycerol kinase</fullName>
    </recommendedName>
</protein>
<evidence type="ECO:0000256" key="16">
    <source>
        <dbReference type="PIRSR" id="PIRSR600829-2"/>
    </source>
</evidence>
<keyword evidence="18" id="KW-0460">Magnesium</keyword>
<proteinExistence type="inferred from homology"/>
<dbReference type="InterPro" id="IPR036945">
    <property type="entry name" value="DAGK_sf"/>
</dbReference>
<evidence type="ECO:0000256" key="12">
    <source>
        <dbReference type="ARBA" id="ARBA00023136"/>
    </source>
</evidence>
<keyword evidence="7 17" id="KW-0547">Nucleotide-binding</keyword>
<feature type="binding site" evidence="16">
    <location>
        <position position="67"/>
    </location>
    <ligand>
        <name>substrate</name>
    </ligand>
</feature>
<comment type="cofactor">
    <cofactor evidence="18">
        <name>Mg(2+)</name>
        <dbReference type="ChEBI" id="CHEBI:18420"/>
    </cofactor>
    <text evidence="18">Mn(2+), Zn(2+), Cd(2+) and Co(2+) support activity to lesser extents.</text>
</comment>
<dbReference type="PANTHER" id="PTHR34299">
    <property type="entry name" value="DIACYLGLYCEROL KINASE"/>
    <property type="match status" value="1"/>
</dbReference>
<feature type="transmembrane region" description="Helical" evidence="19">
    <location>
        <begin position="53"/>
        <end position="73"/>
    </location>
</feature>
<evidence type="ECO:0000256" key="4">
    <source>
        <dbReference type="ARBA" id="ARBA00022516"/>
    </source>
</evidence>
<feature type="active site" description="Proton acceptor" evidence="15">
    <location>
        <position position="67"/>
    </location>
</feature>
<evidence type="ECO:0000313" key="21">
    <source>
        <dbReference type="Proteomes" id="UP000050544"/>
    </source>
</evidence>
<dbReference type="EMBL" id="LGKO01000004">
    <property type="protein sequence ID" value="KPL83125.1"/>
    <property type="molecule type" value="Genomic_DNA"/>
</dbReference>
<keyword evidence="21" id="KW-1185">Reference proteome</keyword>
<dbReference type="CDD" id="cd14265">
    <property type="entry name" value="UDPK_IM_like"/>
    <property type="match status" value="1"/>
</dbReference>
<keyword evidence="14" id="KW-1208">Phospholipid metabolism</keyword>
<feature type="binding site" evidence="18">
    <location>
        <position position="74"/>
    </location>
    <ligand>
        <name>a divalent metal cation</name>
        <dbReference type="ChEBI" id="CHEBI:60240"/>
    </ligand>
</feature>
<evidence type="ECO:0000256" key="7">
    <source>
        <dbReference type="ARBA" id="ARBA00022741"/>
    </source>
</evidence>
<dbReference type="Pfam" id="PF01219">
    <property type="entry name" value="DAGK_prokar"/>
    <property type="match status" value="1"/>
</dbReference>
<dbReference type="STRING" id="869279.SE15_07590"/>
<dbReference type="RefSeq" id="WP_054521513.1">
    <property type="nucleotide sequence ID" value="NZ_LGKO01000004.1"/>
</dbReference>
<sequence>MIRFLRSRLPAFRHAFSGLGYVLRTQKNAWIHAMATLLVIALGFWLHLDLIQWALLTFAIGVVWLSEAFNTALEAFIDLVNPDTHPLAGIAKDTAAAAVLIAAITAAVIGFLILGPPLFQKVFALW</sequence>
<feature type="binding site" evidence="17">
    <location>
        <position position="74"/>
    </location>
    <ligand>
        <name>ATP</name>
        <dbReference type="ChEBI" id="CHEBI:30616"/>
    </ligand>
</feature>
<dbReference type="AlphaFoldDB" id="A0A0P6XRN7"/>
<evidence type="ECO:0000256" key="9">
    <source>
        <dbReference type="ARBA" id="ARBA00022840"/>
    </source>
</evidence>
<dbReference type="GO" id="GO:0005886">
    <property type="term" value="C:plasma membrane"/>
    <property type="evidence" value="ECO:0007669"/>
    <property type="project" value="UniProtKB-SubCell"/>
</dbReference>
<evidence type="ECO:0000256" key="11">
    <source>
        <dbReference type="ARBA" id="ARBA00023098"/>
    </source>
</evidence>
<keyword evidence="12 19" id="KW-0472">Membrane</keyword>
<dbReference type="GO" id="GO:0005524">
    <property type="term" value="F:ATP binding"/>
    <property type="evidence" value="ECO:0007669"/>
    <property type="project" value="UniProtKB-KW"/>
</dbReference>
<dbReference type="OrthoDB" id="9789934at2"/>
<evidence type="ECO:0000256" key="15">
    <source>
        <dbReference type="PIRSR" id="PIRSR600829-1"/>
    </source>
</evidence>
<evidence type="ECO:0000256" key="1">
    <source>
        <dbReference type="ARBA" id="ARBA00004651"/>
    </source>
</evidence>
<keyword evidence="18" id="KW-0479">Metal-binding</keyword>
<evidence type="ECO:0000256" key="5">
    <source>
        <dbReference type="ARBA" id="ARBA00022679"/>
    </source>
</evidence>
<dbReference type="GO" id="GO:0046872">
    <property type="term" value="F:metal ion binding"/>
    <property type="evidence" value="ECO:0007669"/>
    <property type="project" value="UniProtKB-KW"/>
</dbReference>
<evidence type="ECO:0000256" key="17">
    <source>
        <dbReference type="PIRSR" id="PIRSR600829-3"/>
    </source>
</evidence>
<comment type="subcellular location">
    <subcellularLocation>
        <location evidence="1">Cell membrane</location>
        <topology evidence="1">Multi-pass membrane protein</topology>
    </subcellularLocation>
</comment>
<dbReference type="PANTHER" id="PTHR34299:SF1">
    <property type="entry name" value="DIACYLGLYCEROL KINASE"/>
    <property type="match status" value="1"/>
</dbReference>
<evidence type="ECO:0000256" key="3">
    <source>
        <dbReference type="ARBA" id="ARBA00022475"/>
    </source>
</evidence>
<keyword evidence="4" id="KW-0444">Lipid biosynthesis</keyword>
<comment type="caution">
    <text evidence="20">The sequence shown here is derived from an EMBL/GenBank/DDBJ whole genome shotgun (WGS) entry which is preliminary data.</text>
</comment>
<evidence type="ECO:0000256" key="2">
    <source>
        <dbReference type="ARBA" id="ARBA00005967"/>
    </source>
</evidence>
<organism evidence="20 21">
    <name type="scientific">Thermanaerothrix daxensis</name>
    <dbReference type="NCBI Taxonomy" id="869279"/>
    <lineage>
        <taxon>Bacteria</taxon>
        <taxon>Bacillati</taxon>
        <taxon>Chloroflexota</taxon>
        <taxon>Anaerolineae</taxon>
        <taxon>Anaerolineales</taxon>
        <taxon>Anaerolineaceae</taxon>
        <taxon>Thermanaerothrix</taxon>
    </lineage>
</organism>
<dbReference type="Proteomes" id="UP000050544">
    <property type="component" value="Unassembled WGS sequence"/>
</dbReference>
<reference evidence="20 21" key="1">
    <citation type="submission" date="2015-07" db="EMBL/GenBank/DDBJ databases">
        <title>Whole genome sequence of Thermanaerothrix daxensis DSM 23592.</title>
        <authorList>
            <person name="Hemp J."/>
            <person name="Ward L.M."/>
            <person name="Pace L.A."/>
            <person name="Fischer W.W."/>
        </authorList>
    </citation>
    <scope>NUCLEOTIDE SEQUENCE [LARGE SCALE GENOMIC DNA]</scope>
    <source>
        <strain evidence="20 21">GNS-1</strain>
    </source>
</reference>